<gene>
    <name evidence="1" type="ORF">EDD60_11459</name>
</gene>
<dbReference type="Gene3D" id="1.10.1070.20">
    <property type="match status" value="1"/>
</dbReference>
<dbReference type="EMBL" id="SMCQ01000014">
    <property type="protein sequence ID" value="TCV97893.1"/>
    <property type="molecule type" value="Genomic_DNA"/>
</dbReference>
<organism evidence="1 2">
    <name type="scientific">Longibaculum muris</name>
    <dbReference type="NCBI Taxonomy" id="1796628"/>
    <lineage>
        <taxon>Bacteria</taxon>
        <taxon>Bacillati</taxon>
        <taxon>Bacillota</taxon>
        <taxon>Erysipelotrichia</taxon>
        <taxon>Erysipelotrichales</taxon>
        <taxon>Coprobacillaceae</taxon>
        <taxon>Longibaculum</taxon>
    </lineage>
</organism>
<accession>A0A4R3Z253</accession>
<name>A0A4R3Z253_9FIRM</name>
<dbReference type="RefSeq" id="WP_066446992.1">
    <property type="nucleotide sequence ID" value="NZ_JANKBF010000004.1"/>
</dbReference>
<evidence type="ECO:0000313" key="1">
    <source>
        <dbReference type="EMBL" id="TCV97893.1"/>
    </source>
</evidence>
<comment type="caution">
    <text evidence="1">The sequence shown here is derived from an EMBL/GenBank/DDBJ whole genome shotgun (WGS) entry which is preliminary data.</text>
</comment>
<sequence>MNYILKQFDNDLLYFSMENTNDGLQVHITSFNENMKNHLPLDLEIDDKSLKRWLEKRTIPRNRAYVSNFLARLGLNEKDTKGIIEICQGLSLNDSYWVVKEDCKDLFADKNLYTNSFNTNIASIAFTGYGSYTRSSFRSSPEFTTNGMLAKSWRRIKGKVILYKSGTEGFANSGLEPYSEFYASQVAKTMELNHIDYDLSKWKGKLCSTCELFTSQNISFIPVGRLVKTGGIEAVIDYYKNLGEDYYQELIDMLVFDAVILNEDRHFGNFGLLVDSHTNKIIDPAPIFDNGLSLLCYAMDSDFNDINTYVSTRLPATYQDFIGFVKPLMTSRQKDKLRKLINFKFDRNTRYKLSNKRLKQLEKIIQERVILLLE</sequence>
<reference evidence="1 2" key="1">
    <citation type="submission" date="2019-03" db="EMBL/GenBank/DDBJ databases">
        <title>Genomic Encyclopedia of Type Strains, Phase IV (KMG-IV): sequencing the most valuable type-strain genomes for metagenomic binning, comparative biology and taxonomic classification.</title>
        <authorList>
            <person name="Goeker M."/>
        </authorList>
    </citation>
    <scope>NUCLEOTIDE SEQUENCE [LARGE SCALE GENOMIC DNA]</scope>
    <source>
        <strain evidence="1 2">DSM 29487</strain>
    </source>
</reference>
<evidence type="ECO:0000313" key="2">
    <source>
        <dbReference type="Proteomes" id="UP000295515"/>
    </source>
</evidence>
<keyword evidence="2" id="KW-1185">Reference proteome</keyword>
<dbReference type="Proteomes" id="UP000295515">
    <property type="component" value="Unassembled WGS sequence"/>
</dbReference>
<evidence type="ECO:0008006" key="3">
    <source>
        <dbReference type="Google" id="ProtNLM"/>
    </source>
</evidence>
<protein>
    <recommendedName>
        <fullName evidence="3">HipA-like protein</fullName>
    </recommendedName>
</protein>
<dbReference type="GeneID" id="98915797"/>
<proteinExistence type="predicted"/>
<dbReference type="AlphaFoldDB" id="A0A4R3Z253"/>